<evidence type="ECO:0000313" key="1">
    <source>
        <dbReference type="EMBL" id="WAJ29404.1"/>
    </source>
</evidence>
<accession>A0ACD4NRK4</accession>
<dbReference type="Proteomes" id="UP001163223">
    <property type="component" value="Chromosome"/>
</dbReference>
<gene>
    <name evidence="1" type="ORF">OXU80_03975</name>
</gene>
<keyword evidence="2" id="KW-1185">Reference proteome</keyword>
<protein>
    <submittedName>
        <fullName evidence="1">DUF4392 domain-containing protein</fullName>
    </submittedName>
</protein>
<evidence type="ECO:0000313" key="2">
    <source>
        <dbReference type="Proteomes" id="UP001163223"/>
    </source>
</evidence>
<dbReference type="EMBL" id="CP113520">
    <property type="protein sequence ID" value="WAJ29404.1"/>
    <property type="molecule type" value="Genomic_DNA"/>
</dbReference>
<proteinExistence type="predicted"/>
<sequence length="334" mass="34730">MSTHAPFDERLDRLVNLDLGGRGVEHLHAANRERQGASPIGAAADALLAVEPGATVIYTTGSVSRAWISPTIGENDGPAGLAALVRTMSLARRTLNVVLAEGTLIEAIGKLMTAAGLTVVPLDKARIACADKSLLVVTLLPFTTDDAKARVEAEVLLDELKPALLFSTERVGRNADGIYCSMRGVDFGAERARIDHVFDVAMERGLPTVAVGDGGNEIGMGSIAKAVAAHVRFGDARPAGGAGIGAMTKARILVTAAVSNWGCYAIAAAMALRTKNPALLHTPEMEGFLLRRGAEIGLINSVDGIVDPNVDGVPLGTHVAMAELVGAIVRPALR</sequence>
<reference evidence="1" key="1">
    <citation type="submission" date="2022-11" db="EMBL/GenBank/DDBJ databases">
        <title>beta-Carotene-producing bacterium, Jeongeuplla avenae sp. nov., alleviates the salt stress of Arabidopsis seedlings.</title>
        <authorList>
            <person name="Jiang L."/>
            <person name="Lee J."/>
        </authorList>
    </citation>
    <scope>NUCLEOTIDE SEQUENCE</scope>
    <source>
        <strain evidence="1">DY_R2A_6</strain>
    </source>
</reference>
<organism evidence="1 2">
    <name type="scientific">Antarcticirhabdus aurantiaca</name>
    <dbReference type="NCBI Taxonomy" id="2606717"/>
    <lineage>
        <taxon>Bacteria</taxon>
        <taxon>Pseudomonadati</taxon>
        <taxon>Pseudomonadota</taxon>
        <taxon>Alphaproteobacteria</taxon>
        <taxon>Hyphomicrobiales</taxon>
        <taxon>Aurantimonadaceae</taxon>
        <taxon>Antarcticirhabdus</taxon>
    </lineage>
</organism>
<name>A0ACD4NRK4_9HYPH</name>